<feature type="region of interest" description="Disordered" evidence="1">
    <location>
        <begin position="1"/>
        <end position="20"/>
    </location>
</feature>
<dbReference type="InterPro" id="IPR029063">
    <property type="entry name" value="SAM-dependent_MTases_sf"/>
</dbReference>
<evidence type="ECO:0000313" key="3">
    <source>
        <dbReference type="Proteomes" id="UP001167160"/>
    </source>
</evidence>
<keyword evidence="3" id="KW-1185">Reference proteome</keyword>
<feature type="region of interest" description="Disordered" evidence="1">
    <location>
        <begin position="250"/>
        <end position="286"/>
    </location>
</feature>
<evidence type="ECO:0000313" key="2">
    <source>
        <dbReference type="EMBL" id="MCM2580098.1"/>
    </source>
</evidence>
<dbReference type="EMBL" id="JAMQGM010000051">
    <property type="protein sequence ID" value="MCM2580098.1"/>
    <property type="molecule type" value="Genomic_DNA"/>
</dbReference>
<reference evidence="2" key="1">
    <citation type="journal article" date="2023" name="Int. J. Syst. Evol. Microbiol.">
        <title>Streptomyces meridianus sp. nov. isolated from brackish water of the Tagus estuary in Alcochete, Portugal.</title>
        <authorList>
            <person name="Santos J.D.N."/>
            <person name="Klimek D."/>
            <person name="Calusinska M."/>
            <person name="Lobo Da Cunha A."/>
            <person name="Catita J."/>
            <person name="Goncalves H."/>
            <person name="Gonzalez I."/>
            <person name="Reyes F."/>
            <person name="Lage O.M."/>
        </authorList>
    </citation>
    <scope>NUCLEOTIDE SEQUENCE</scope>
    <source>
        <strain evidence="2">MTZ3.1</strain>
    </source>
</reference>
<dbReference type="GO" id="GO:0032259">
    <property type="term" value="P:methylation"/>
    <property type="evidence" value="ECO:0007669"/>
    <property type="project" value="UniProtKB-KW"/>
</dbReference>
<gene>
    <name evidence="2" type="ORF">M1E25_22575</name>
</gene>
<proteinExistence type="predicted"/>
<dbReference type="Gene3D" id="3.40.50.150">
    <property type="entry name" value="Vaccinia Virus protein VP39"/>
    <property type="match status" value="1"/>
</dbReference>
<dbReference type="Proteomes" id="UP001167160">
    <property type="component" value="Unassembled WGS sequence"/>
</dbReference>
<sequence length="312" mass="33801">MSDAHLTSRAPAVPTAPVRPPGSFHDVPGWFFPTDVVLFDRILGAQAGEQRRGDLLEMGAYLGKSAIFMGGHLAPGESFTVCDLFGSEAPDGDNDSEVRGSYATLSRRAFETNYLAFRDELPRVLQAPTSAVPGTVADGSCRFVHIDASHLYEHVRADIAAARSALQPDGIVVLDDYRSEHTPGVACATWQAVLEEGLRPVCVSPNKFYGTWGDPEPLREKLVAALRGRDDCGLSTQDVAGHRLVIVNGRKAQPPRLPASRHRGPDRPAVARPRSGNRGGLRRLAKDWLPPAVHRSLGRGLRAARRRRSLAG</sequence>
<dbReference type="GO" id="GO:0008168">
    <property type="term" value="F:methyltransferase activity"/>
    <property type="evidence" value="ECO:0007669"/>
    <property type="project" value="UniProtKB-KW"/>
</dbReference>
<organism evidence="2 3">
    <name type="scientific">Streptomyces meridianus</name>
    <dbReference type="NCBI Taxonomy" id="2938945"/>
    <lineage>
        <taxon>Bacteria</taxon>
        <taxon>Bacillati</taxon>
        <taxon>Actinomycetota</taxon>
        <taxon>Actinomycetes</taxon>
        <taxon>Kitasatosporales</taxon>
        <taxon>Streptomycetaceae</taxon>
        <taxon>Streptomyces</taxon>
    </lineage>
</organism>
<keyword evidence="2" id="KW-0489">Methyltransferase</keyword>
<dbReference type="SUPFAM" id="SSF53335">
    <property type="entry name" value="S-adenosyl-L-methionine-dependent methyltransferases"/>
    <property type="match status" value="1"/>
</dbReference>
<protein>
    <submittedName>
        <fullName evidence="2">Class I SAM-dependent methyltransferase</fullName>
    </submittedName>
</protein>
<dbReference type="RefSeq" id="WP_251418614.1">
    <property type="nucleotide sequence ID" value="NZ_JAMQGM010000051.1"/>
</dbReference>
<name>A0ABT0XDT1_9ACTN</name>
<comment type="caution">
    <text evidence="2">The sequence shown here is derived from an EMBL/GenBank/DDBJ whole genome shotgun (WGS) entry which is preliminary data.</text>
</comment>
<keyword evidence="2" id="KW-0808">Transferase</keyword>
<evidence type="ECO:0000256" key="1">
    <source>
        <dbReference type="SAM" id="MobiDB-lite"/>
    </source>
</evidence>
<dbReference type="Pfam" id="PF13578">
    <property type="entry name" value="Methyltransf_24"/>
    <property type="match status" value="1"/>
</dbReference>
<accession>A0ABT0XDT1</accession>